<sequence>MTTYRESLIVAMALFLLLDTIVIGARLYVRTRILSRAFGRDDFVLCLTYIGYVIHCGFEVASIHYGYAAPEGEHRPYYDMTRATKLLFGNQLAIYICAGTVKLGVAFVLLRLVTKRGIRILLYGSMVVVIAWTIVMTLYASYLCVQSGSSNWAGSKTCEAVGYFRTSSNIVIDYFYAFLPIYILWDVQMSLKLKLSVLLLLGLGAFASAATIVKLVIIVRLQTAKGSAASALHYELLLWADIELGIALFAAASAALRPLVKSVPSAWNSYFSTRTKVTKYFSKPSIQSTRHTSSSASHLQGTGAYVEVGAGGVSDEDFQMNHLSLMERESALEGSIVKTTTVAVKTECRCHQRASSAPVDVGAMV</sequence>
<gene>
    <name evidence="8" type="ORF">N0V93_003606</name>
</gene>
<evidence type="ECO:0000313" key="9">
    <source>
        <dbReference type="Proteomes" id="UP001140453"/>
    </source>
</evidence>
<reference evidence="8" key="1">
    <citation type="submission" date="2022-10" db="EMBL/GenBank/DDBJ databases">
        <title>Tapping the CABI collections for fungal endophytes: first genome assemblies for Collariella, Neodidymelliopsis, Ascochyta clinopodiicola, Didymella pomorum, Didymosphaeria variabile, Neocosmospora piperis and Neocucurbitaria cava.</title>
        <authorList>
            <person name="Hill R."/>
        </authorList>
    </citation>
    <scope>NUCLEOTIDE SEQUENCE</scope>
    <source>
        <strain evidence="8">IMI 355082</strain>
    </source>
</reference>
<dbReference type="AlphaFoldDB" id="A0A9W8YYP8"/>
<dbReference type="InterPro" id="IPR052337">
    <property type="entry name" value="SAT4-like"/>
</dbReference>
<dbReference type="PANTHER" id="PTHR33048">
    <property type="entry name" value="PTH11-LIKE INTEGRAL MEMBRANE PROTEIN (AFU_ORTHOLOGUE AFUA_5G11245)"/>
    <property type="match status" value="1"/>
</dbReference>
<name>A0A9W8YYP8_9PEZI</name>
<accession>A0A9W8YYP8</accession>
<comment type="subcellular location">
    <subcellularLocation>
        <location evidence="1">Membrane</location>
        <topology evidence="1">Multi-pass membrane protein</topology>
    </subcellularLocation>
</comment>
<comment type="caution">
    <text evidence="8">The sequence shown here is derived from an EMBL/GenBank/DDBJ whole genome shotgun (WGS) entry which is preliminary data.</text>
</comment>
<evidence type="ECO:0000256" key="6">
    <source>
        <dbReference type="SAM" id="Phobius"/>
    </source>
</evidence>
<dbReference type="Proteomes" id="UP001140453">
    <property type="component" value="Unassembled WGS sequence"/>
</dbReference>
<evidence type="ECO:0000259" key="7">
    <source>
        <dbReference type="Pfam" id="PF20684"/>
    </source>
</evidence>
<feature type="transmembrane region" description="Helical" evidence="6">
    <location>
        <begin position="162"/>
        <end position="185"/>
    </location>
</feature>
<organism evidence="8 9">
    <name type="scientific">Gnomoniopsis smithogilvyi</name>
    <dbReference type="NCBI Taxonomy" id="1191159"/>
    <lineage>
        <taxon>Eukaryota</taxon>
        <taxon>Fungi</taxon>
        <taxon>Dikarya</taxon>
        <taxon>Ascomycota</taxon>
        <taxon>Pezizomycotina</taxon>
        <taxon>Sordariomycetes</taxon>
        <taxon>Sordariomycetidae</taxon>
        <taxon>Diaporthales</taxon>
        <taxon>Gnomoniaceae</taxon>
        <taxon>Gnomoniopsis</taxon>
    </lineage>
</organism>
<feature type="transmembrane region" description="Helical" evidence="6">
    <location>
        <begin position="120"/>
        <end position="142"/>
    </location>
</feature>
<proteinExistence type="inferred from homology"/>
<evidence type="ECO:0000256" key="1">
    <source>
        <dbReference type="ARBA" id="ARBA00004141"/>
    </source>
</evidence>
<dbReference type="OrthoDB" id="3897607at2759"/>
<feature type="transmembrane region" description="Helical" evidence="6">
    <location>
        <begin position="197"/>
        <end position="217"/>
    </location>
</feature>
<keyword evidence="4 6" id="KW-0472">Membrane</keyword>
<protein>
    <recommendedName>
        <fullName evidence="7">Rhodopsin domain-containing protein</fullName>
    </recommendedName>
</protein>
<evidence type="ECO:0000256" key="3">
    <source>
        <dbReference type="ARBA" id="ARBA00022989"/>
    </source>
</evidence>
<evidence type="ECO:0000256" key="5">
    <source>
        <dbReference type="ARBA" id="ARBA00038359"/>
    </source>
</evidence>
<dbReference type="Pfam" id="PF20684">
    <property type="entry name" value="Fung_rhodopsin"/>
    <property type="match status" value="1"/>
</dbReference>
<dbReference type="InterPro" id="IPR049326">
    <property type="entry name" value="Rhodopsin_dom_fungi"/>
</dbReference>
<comment type="similarity">
    <text evidence="5">Belongs to the SAT4 family.</text>
</comment>
<dbReference type="GO" id="GO:0016020">
    <property type="term" value="C:membrane"/>
    <property type="evidence" value="ECO:0007669"/>
    <property type="project" value="UniProtKB-SubCell"/>
</dbReference>
<feature type="transmembrane region" description="Helical" evidence="6">
    <location>
        <begin position="92"/>
        <end position="113"/>
    </location>
</feature>
<feature type="domain" description="Rhodopsin" evidence="7">
    <location>
        <begin position="26"/>
        <end position="261"/>
    </location>
</feature>
<evidence type="ECO:0000313" key="8">
    <source>
        <dbReference type="EMBL" id="KAJ4394389.1"/>
    </source>
</evidence>
<evidence type="ECO:0000256" key="4">
    <source>
        <dbReference type="ARBA" id="ARBA00023136"/>
    </source>
</evidence>
<dbReference type="EMBL" id="JAPEVB010000002">
    <property type="protein sequence ID" value="KAJ4394389.1"/>
    <property type="molecule type" value="Genomic_DNA"/>
</dbReference>
<keyword evidence="9" id="KW-1185">Reference proteome</keyword>
<evidence type="ECO:0000256" key="2">
    <source>
        <dbReference type="ARBA" id="ARBA00022692"/>
    </source>
</evidence>
<dbReference type="PANTHER" id="PTHR33048:SF47">
    <property type="entry name" value="INTEGRAL MEMBRANE PROTEIN-RELATED"/>
    <property type="match status" value="1"/>
</dbReference>
<keyword evidence="3 6" id="KW-1133">Transmembrane helix</keyword>
<keyword evidence="2 6" id="KW-0812">Transmembrane</keyword>